<dbReference type="Gene3D" id="1.20.1290.10">
    <property type="entry name" value="AhpD-like"/>
    <property type="match status" value="1"/>
</dbReference>
<sequence>MARIDYADPAQLDGLAAKAFENAPPINIFRMLAHAGPLFGRFMQFGQGILAETELDPQLRELAILRVGHLSGAAYEVQQHETISRQMKMREELISAARTGDTGGLSDVEAEVLAYTDDVVKNVKASDATFQPLIGRLGPRQVQELTITIGFYMLVSRFLETFEVDLEDGEVPDLANMTRTS</sequence>
<name>A0A845Q7Y2_9HYPH</name>
<dbReference type="GeneID" id="300653517"/>
<evidence type="ECO:0000259" key="1">
    <source>
        <dbReference type="Pfam" id="PF02627"/>
    </source>
</evidence>
<feature type="domain" description="Carboxymuconolactone decarboxylase-like" evidence="1">
    <location>
        <begin position="39"/>
        <end position="99"/>
    </location>
</feature>
<gene>
    <name evidence="2" type="ORF">GTQ45_02170</name>
</gene>
<dbReference type="GO" id="GO:0051920">
    <property type="term" value="F:peroxiredoxin activity"/>
    <property type="evidence" value="ECO:0007669"/>
    <property type="project" value="InterPro"/>
</dbReference>
<dbReference type="Pfam" id="PF02627">
    <property type="entry name" value="CMD"/>
    <property type="match status" value="1"/>
</dbReference>
<dbReference type="OrthoDB" id="4704294at2"/>
<reference evidence="2 3" key="1">
    <citation type="journal article" date="2016" name="Int. J. Syst. Evol. Microbiol.">
        <title>Pyruvatibacter mobilis gen. nov., sp. nov., a marine bacterium from the culture broth of Picochlorum sp. 122.</title>
        <authorList>
            <person name="Wang G."/>
            <person name="Tang M."/>
            <person name="Wu H."/>
            <person name="Dai S."/>
            <person name="Li T."/>
            <person name="Chen C."/>
            <person name="He H."/>
            <person name="Fan J."/>
            <person name="Xiang W."/>
            <person name="Li X."/>
        </authorList>
    </citation>
    <scope>NUCLEOTIDE SEQUENCE [LARGE SCALE GENOMIC DNA]</scope>
    <source>
        <strain evidence="2 3">GYP-11</strain>
    </source>
</reference>
<dbReference type="PANTHER" id="PTHR34846:SF11">
    <property type="entry name" value="4-CARBOXYMUCONOLACTONE DECARBOXYLASE FAMILY PROTEIN (AFU_ORTHOLOGUE AFUA_6G11590)"/>
    <property type="match status" value="1"/>
</dbReference>
<keyword evidence="3" id="KW-1185">Reference proteome</keyword>
<accession>A0A845Q7Y2</accession>
<proteinExistence type="predicted"/>
<comment type="caution">
    <text evidence="2">The sequence shown here is derived from an EMBL/GenBank/DDBJ whole genome shotgun (WGS) entry which is preliminary data.</text>
</comment>
<evidence type="ECO:0000313" key="2">
    <source>
        <dbReference type="EMBL" id="NBG94537.1"/>
    </source>
</evidence>
<evidence type="ECO:0000313" key="3">
    <source>
        <dbReference type="Proteomes" id="UP000470384"/>
    </source>
</evidence>
<protein>
    <submittedName>
        <fullName evidence="2">Carboxymuconolactone decarboxylase family protein</fullName>
    </submittedName>
</protein>
<dbReference type="InterPro" id="IPR003779">
    <property type="entry name" value="CMD-like"/>
</dbReference>
<organism evidence="2 3">
    <name type="scientific">Pyruvatibacter mobilis</name>
    <dbReference type="NCBI Taxonomy" id="1712261"/>
    <lineage>
        <taxon>Bacteria</taxon>
        <taxon>Pseudomonadati</taxon>
        <taxon>Pseudomonadota</taxon>
        <taxon>Alphaproteobacteria</taxon>
        <taxon>Hyphomicrobiales</taxon>
        <taxon>Parvibaculaceae</taxon>
        <taxon>Pyruvatibacter</taxon>
    </lineage>
</organism>
<dbReference type="AlphaFoldDB" id="A0A845Q7Y2"/>
<dbReference type="SUPFAM" id="SSF69118">
    <property type="entry name" value="AhpD-like"/>
    <property type="match status" value="1"/>
</dbReference>
<dbReference type="PANTHER" id="PTHR34846">
    <property type="entry name" value="4-CARBOXYMUCONOLACTONE DECARBOXYLASE FAMILY PROTEIN (AFU_ORTHOLOGUE AFUA_6G11590)"/>
    <property type="match status" value="1"/>
</dbReference>
<dbReference type="RefSeq" id="WP_160586623.1">
    <property type="nucleotide sequence ID" value="NZ_BMHN01000001.1"/>
</dbReference>
<dbReference type="Proteomes" id="UP000470384">
    <property type="component" value="Unassembled WGS sequence"/>
</dbReference>
<dbReference type="InterPro" id="IPR029032">
    <property type="entry name" value="AhpD-like"/>
</dbReference>
<dbReference type="EMBL" id="WXYQ01000001">
    <property type="protein sequence ID" value="NBG94537.1"/>
    <property type="molecule type" value="Genomic_DNA"/>
</dbReference>